<name>A0A843YQG5_9BURK</name>
<gene>
    <name evidence="1" type="ORF">GEV47_13885</name>
</gene>
<organism evidence="1 2">
    <name type="scientific">Glaciimonas soli</name>
    <dbReference type="NCBI Taxonomy" id="2590999"/>
    <lineage>
        <taxon>Bacteria</taxon>
        <taxon>Pseudomonadati</taxon>
        <taxon>Pseudomonadota</taxon>
        <taxon>Betaproteobacteria</taxon>
        <taxon>Burkholderiales</taxon>
        <taxon>Oxalobacteraceae</taxon>
        <taxon>Glaciimonas</taxon>
    </lineage>
</organism>
<dbReference type="Proteomes" id="UP000451565">
    <property type="component" value="Unassembled WGS sequence"/>
</dbReference>
<dbReference type="InterPro" id="IPR026893">
    <property type="entry name" value="Tyr/Ser_Pase_IphP-type"/>
</dbReference>
<protein>
    <submittedName>
        <fullName evidence="1">Protein-tyrosine-phosphatase</fullName>
    </submittedName>
</protein>
<dbReference type="AlphaFoldDB" id="A0A843YQG5"/>
<dbReference type="SUPFAM" id="SSF52799">
    <property type="entry name" value="(Phosphotyrosine protein) phosphatases II"/>
    <property type="match status" value="1"/>
</dbReference>
<reference evidence="1 2" key="1">
    <citation type="submission" date="2019-10" db="EMBL/GenBank/DDBJ databases">
        <title>Glaciimonas soli sp. nov., a psychrophilic bacterium isolated from the forest soil of a high elevation mountain in Taiwan.</title>
        <authorList>
            <person name="Wang L.-T."/>
            <person name="Shieh W.Y."/>
        </authorList>
    </citation>
    <scope>NUCLEOTIDE SEQUENCE [LARGE SCALE GENOMIC DNA]</scope>
    <source>
        <strain evidence="1 2">GS1</strain>
    </source>
</reference>
<dbReference type="Gene3D" id="3.90.190.10">
    <property type="entry name" value="Protein tyrosine phosphatase superfamily"/>
    <property type="match status" value="1"/>
</dbReference>
<accession>A0A843YQG5</accession>
<sequence length="236" mass="26420">MHNIRDLGGMATQDGRKIAAGRLIRSANPGLASVADVTRLRRYQFDAVIDFRSNSEKQSSEQPFGEVFNWIADPIQVGNLSQDTVLPMLKTGSVDHSHSFMMDVYRDFPVHYQTQYQRFLRRAEQNQNMMYHCTAGKDRTGFASLLLLSALGVDHATIVADYLESNRSNTANNRQVLAQVEKYGLPPAVMAPLLLVEAAYLDAAIEVINKTYGGMKEYLERVLGINTALIRANYLC</sequence>
<evidence type="ECO:0000313" key="1">
    <source>
        <dbReference type="EMBL" id="MQR01765.1"/>
    </source>
</evidence>
<proteinExistence type="predicted"/>
<dbReference type="GO" id="GO:0004721">
    <property type="term" value="F:phosphoprotein phosphatase activity"/>
    <property type="evidence" value="ECO:0007669"/>
    <property type="project" value="InterPro"/>
</dbReference>
<dbReference type="Pfam" id="PF13350">
    <property type="entry name" value="Y_phosphatase3"/>
    <property type="match status" value="1"/>
</dbReference>
<comment type="caution">
    <text evidence="1">The sequence shown here is derived from an EMBL/GenBank/DDBJ whole genome shotgun (WGS) entry which is preliminary data.</text>
</comment>
<dbReference type="EMBL" id="WINI01000007">
    <property type="protein sequence ID" value="MQR01765.1"/>
    <property type="molecule type" value="Genomic_DNA"/>
</dbReference>
<evidence type="ECO:0000313" key="2">
    <source>
        <dbReference type="Proteomes" id="UP000451565"/>
    </source>
</evidence>
<dbReference type="InterPro" id="IPR029021">
    <property type="entry name" value="Prot-tyrosine_phosphatase-like"/>
</dbReference>
<keyword evidence="2" id="KW-1185">Reference proteome</keyword>